<dbReference type="PROSITE" id="PS51819">
    <property type="entry name" value="VOC"/>
    <property type="match status" value="1"/>
</dbReference>
<dbReference type="EC" id="4.4.1.5" evidence="3"/>
<feature type="region of interest" description="Disordered" evidence="13">
    <location>
        <begin position="1"/>
        <end position="34"/>
    </location>
</feature>
<keyword evidence="6" id="KW-0456">Lyase</keyword>
<evidence type="ECO:0000256" key="4">
    <source>
        <dbReference type="ARBA" id="ARBA00022723"/>
    </source>
</evidence>
<organism evidence="16 19">
    <name type="scientific">Didymodactylos carnosus</name>
    <dbReference type="NCBI Taxonomy" id="1234261"/>
    <lineage>
        <taxon>Eukaryota</taxon>
        <taxon>Metazoa</taxon>
        <taxon>Spiralia</taxon>
        <taxon>Gnathifera</taxon>
        <taxon>Rotifera</taxon>
        <taxon>Eurotatoria</taxon>
        <taxon>Bdelloidea</taxon>
        <taxon>Philodinida</taxon>
        <taxon>Philodinidae</taxon>
        <taxon>Didymodactylos</taxon>
    </lineage>
</organism>
<gene>
    <name evidence="16" type="ORF">GPM918_LOCUS30064</name>
    <name evidence="15" type="ORF">OVA965_LOCUS13994</name>
    <name evidence="18" type="ORF">SRO942_LOCUS30667</name>
    <name evidence="17" type="ORF">TMI583_LOCUS13997</name>
</gene>
<feature type="binding site" evidence="12">
    <location>
        <position position="106"/>
    </location>
    <ligand>
        <name>Zn(2+)</name>
        <dbReference type="ChEBI" id="CHEBI:29105"/>
        <note>ligand shared between dimeric partners</note>
    </ligand>
</feature>
<feature type="compositionally biased region" description="Polar residues" evidence="13">
    <location>
        <begin position="1"/>
        <end position="22"/>
    </location>
</feature>
<dbReference type="InterPro" id="IPR004361">
    <property type="entry name" value="Glyoxalase_1"/>
</dbReference>
<dbReference type="Gene3D" id="3.10.180.10">
    <property type="entry name" value="2,3-Dihydroxybiphenyl 1,2-Dioxygenase, domain 1"/>
    <property type="match status" value="1"/>
</dbReference>
<dbReference type="UniPathway" id="UPA00619">
    <property type="reaction ID" value="UER00675"/>
</dbReference>
<name>A0A815G3E4_9BILA</name>
<evidence type="ECO:0000256" key="13">
    <source>
        <dbReference type="SAM" id="MobiDB-lite"/>
    </source>
</evidence>
<dbReference type="OrthoDB" id="16820at2759"/>
<evidence type="ECO:0000256" key="11">
    <source>
        <dbReference type="PIRSR" id="PIRSR604361-1"/>
    </source>
</evidence>
<dbReference type="AlphaFoldDB" id="A0A815G3E4"/>
<accession>A0A815G3E4</accession>
<dbReference type="EMBL" id="CAJOBC010054638">
    <property type="protein sequence ID" value="CAF4188974.1"/>
    <property type="molecule type" value="Genomic_DNA"/>
</dbReference>
<feature type="domain" description="VOC" evidence="14">
    <location>
        <begin position="38"/>
        <end position="186"/>
    </location>
</feature>
<dbReference type="InterPro" id="IPR029068">
    <property type="entry name" value="Glyas_Bleomycin-R_OHBP_Dase"/>
</dbReference>
<evidence type="ECO:0000256" key="7">
    <source>
        <dbReference type="ARBA" id="ARBA00030291"/>
    </source>
</evidence>
<dbReference type="InterPro" id="IPR018146">
    <property type="entry name" value="Glyoxalase_1_CS"/>
</dbReference>
<keyword evidence="19" id="KW-1185">Reference proteome</keyword>
<evidence type="ECO:0000259" key="14">
    <source>
        <dbReference type="PROSITE" id="PS51819"/>
    </source>
</evidence>
<evidence type="ECO:0000256" key="1">
    <source>
        <dbReference type="ARBA" id="ARBA00005008"/>
    </source>
</evidence>
<evidence type="ECO:0000256" key="12">
    <source>
        <dbReference type="PIRSR" id="PIRSR604361-3"/>
    </source>
</evidence>
<evidence type="ECO:0000313" key="19">
    <source>
        <dbReference type="Proteomes" id="UP000663829"/>
    </source>
</evidence>
<evidence type="ECO:0000256" key="2">
    <source>
        <dbReference type="ARBA" id="ARBA00010363"/>
    </source>
</evidence>
<dbReference type="GO" id="GO:0046872">
    <property type="term" value="F:metal ion binding"/>
    <property type="evidence" value="ECO:0007669"/>
    <property type="project" value="UniProtKB-KW"/>
</dbReference>
<feature type="active site" description="Proton donor/acceptor" evidence="11">
    <location>
        <position position="182"/>
    </location>
</feature>
<evidence type="ECO:0000313" key="16">
    <source>
        <dbReference type="EMBL" id="CAF1333322.1"/>
    </source>
</evidence>
<dbReference type="PANTHER" id="PTHR10374:SF30">
    <property type="entry name" value="LACTOYLGLUTATHIONE LYASE"/>
    <property type="match status" value="1"/>
</dbReference>
<dbReference type="InterPro" id="IPR037523">
    <property type="entry name" value="VOC_core"/>
</dbReference>
<dbReference type="EMBL" id="CAJNOK010005962">
    <property type="protein sequence ID" value="CAF0989372.1"/>
    <property type="molecule type" value="Genomic_DNA"/>
</dbReference>
<dbReference type="Proteomes" id="UP000681722">
    <property type="component" value="Unassembled WGS sequence"/>
</dbReference>
<comment type="caution">
    <text evidence="16">The sequence shown here is derived from an EMBL/GenBank/DDBJ whole genome shotgun (WGS) entry which is preliminary data.</text>
</comment>
<keyword evidence="5 12" id="KW-0862">Zinc</keyword>
<evidence type="ECO:0000313" key="18">
    <source>
        <dbReference type="EMBL" id="CAF4188974.1"/>
    </source>
</evidence>
<dbReference type="EMBL" id="CAJOBA010005969">
    <property type="protein sequence ID" value="CAF3759510.1"/>
    <property type="molecule type" value="Genomic_DNA"/>
</dbReference>
<dbReference type="SUPFAM" id="SSF54593">
    <property type="entry name" value="Glyoxalase/Bleomycin resistance protein/Dihydroxybiphenyl dioxygenase"/>
    <property type="match status" value="1"/>
</dbReference>
<reference evidence="16" key="1">
    <citation type="submission" date="2021-02" db="EMBL/GenBank/DDBJ databases">
        <authorList>
            <person name="Nowell W R."/>
        </authorList>
    </citation>
    <scope>NUCLEOTIDE SEQUENCE</scope>
</reference>
<evidence type="ECO:0000256" key="3">
    <source>
        <dbReference type="ARBA" id="ARBA00012081"/>
    </source>
</evidence>
<evidence type="ECO:0000256" key="9">
    <source>
        <dbReference type="ARBA" id="ARBA00032460"/>
    </source>
</evidence>
<comment type="pathway">
    <text evidence="1">Secondary metabolite metabolism; methylglyoxal degradation; (R)-lactate from methylglyoxal: step 1/2.</text>
</comment>
<dbReference type="PROSITE" id="PS00934">
    <property type="entry name" value="GLYOXALASE_I_1"/>
    <property type="match status" value="1"/>
</dbReference>
<evidence type="ECO:0000256" key="8">
    <source>
        <dbReference type="ARBA" id="ARBA00030892"/>
    </source>
</evidence>
<dbReference type="InterPro" id="IPR004360">
    <property type="entry name" value="Glyas_Fos-R_dOase_dom"/>
</dbReference>
<sequence length="191" mass="21797">MDTQMSSSLPDNYTPPSSNLDTLSKGPSPADNATSQYGFSHTMIRVKDPIKSLDFYTKILGMTLVRVMPMESGKFTNYFLCYPQSSVPTDETEKQQWLWTQQGVLELCHNWGTELAEQNFQGYKSGNEPEHKGFGHICVFVDDLKKACDRFTQLNVQFKKRPEDGSMKYIAFILDPDGYWIEIIAKGGRRE</sequence>
<dbReference type="GO" id="GO:0004462">
    <property type="term" value="F:lactoylglutathione lyase activity"/>
    <property type="evidence" value="ECO:0007669"/>
    <property type="project" value="UniProtKB-EC"/>
</dbReference>
<feature type="binding site" evidence="12">
    <location>
        <position position="136"/>
    </location>
    <ligand>
        <name>Zn(2+)</name>
        <dbReference type="ChEBI" id="CHEBI:29105"/>
        <note>ligand shared between dimeric partners</note>
    </ligand>
</feature>
<evidence type="ECO:0000313" key="15">
    <source>
        <dbReference type="EMBL" id="CAF0989372.1"/>
    </source>
</evidence>
<dbReference type="PANTHER" id="PTHR10374">
    <property type="entry name" value="LACTOYLGLUTATHIONE LYASE GLYOXALASE I"/>
    <property type="match status" value="1"/>
</dbReference>
<keyword evidence="4 12" id="KW-0479">Metal-binding</keyword>
<comment type="similarity">
    <text evidence="2">Belongs to the glyoxalase I family.</text>
</comment>
<evidence type="ECO:0000256" key="5">
    <source>
        <dbReference type="ARBA" id="ARBA00022833"/>
    </source>
</evidence>
<dbReference type="NCBIfam" id="TIGR00068">
    <property type="entry name" value="glyox_I"/>
    <property type="match status" value="1"/>
</dbReference>
<comment type="cofactor">
    <cofactor evidence="12">
        <name>Zn(2+)</name>
        <dbReference type="ChEBI" id="CHEBI:29105"/>
    </cofactor>
    <text evidence="12">Binds 1 zinc ion per subunit. In the homodimer, two zinc ions are bound between subunits.</text>
</comment>
<dbReference type="Proteomes" id="UP000677228">
    <property type="component" value="Unassembled WGS sequence"/>
</dbReference>
<evidence type="ECO:0000256" key="10">
    <source>
        <dbReference type="ARBA" id="ARBA00033298"/>
    </source>
</evidence>
<protein>
    <recommendedName>
        <fullName evidence="3">lactoylglutathione lyase</fullName>
        <ecNumber evidence="3">4.4.1.5</ecNumber>
    </recommendedName>
    <alternativeName>
        <fullName evidence="8">Aldoketomutase</fullName>
    </alternativeName>
    <alternativeName>
        <fullName evidence="7">Ketone-aldehyde mutase</fullName>
    </alternativeName>
    <alternativeName>
        <fullName evidence="9">Methylglyoxalase</fullName>
    </alternativeName>
    <alternativeName>
        <fullName evidence="10">S-D-lactoylglutathione methylglyoxal lyase</fullName>
    </alternativeName>
</protein>
<proteinExistence type="inferred from homology"/>
<evidence type="ECO:0000256" key="6">
    <source>
        <dbReference type="ARBA" id="ARBA00023239"/>
    </source>
</evidence>
<evidence type="ECO:0000313" key="17">
    <source>
        <dbReference type="EMBL" id="CAF3759510.1"/>
    </source>
</evidence>
<dbReference type="CDD" id="cd07233">
    <property type="entry name" value="GlxI_Zn"/>
    <property type="match status" value="1"/>
</dbReference>
<dbReference type="EMBL" id="CAJNOQ010014034">
    <property type="protein sequence ID" value="CAF1333322.1"/>
    <property type="molecule type" value="Genomic_DNA"/>
</dbReference>
<feature type="binding site" evidence="12">
    <location>
        <position position="182"/>
    </location>
    <ligand>
        <name>Zn(2+)</name>
        <dbReference type="ChEBI" id="CHEBI:29105"/>
        <note>ligand shared between dimeric partners</note>
    </ligand>
</feature>
<dbReference type="Pfam" id="PF00903">
    <property type="entry name" value="Glyoxalase"/>
    <property type="match status" value="1"/>
</dbReference>
<dbReference type="Proteomes" id="UP000663829">
    <property type="component" value="Unassembled WGS sequence"/>
</dbReference>
<dbReference type="Proteomes" id="UP000682733">
    <property type="component" value="Unassembled WGS sequence"/>
</dbReference>